<reference evidence="16" key="1">
    <citation type="submission" date="2021-02" db="EMBL/GenBank/DDBJ databases">
        <authorList>
            <person name="Dougan E. K."/>
            <person name="Rhodes N."/>
            <person name="Thang M."/>
            <person name="Chan C."/>
        </authorList>
    </citation>
    <scope>NUCLEOTIDE SEQUENCE</scope>
</reference>
<dbReference type="AlphaFoldDB" id="A0A812HTL8"/>
<keyword evidence="4" id="KW-0107">Calcium channel</keyword>
<keyword evidence="10 14" id="KW-0472">Membrane</keyword>
<feature type="transmembrane region" description="Helical" evidence="14">
    <location>
        <begin position="57"/>
        <end position="77"/>
    </location>
</feature>
<feature type="region of interest" description="Disordered" evidence="13">
    <location>
        <begin position="192"/>
        <end position="228"/>
    </location>
</feature>
<keyword evidence="11" id="KW-0325">Glycoprotein</keyword>
<gene>
    <name evidence="16" type="ORF">SNAT2548_LOCUS1904</name>
</gene>
<dbReference type="PANTHER" id="PTHR45628">
    <property type="entry name" value="VOLTAGE-DEPENDENT CALCIUM CHANNEL TYPE A SUBUNIT ALPHA-1"/>
    <property type="match status" value="1"/>
</dbReference>
<evidence type="ECO:0000256" key="14">
    <source>
        <dbReference type="SAM" id="Phobius"/>
    </source>
</evidence>
<keyword evidence="5 14" id="KW-0812">Transmembrane</keyword>
<evidence type="ECO:0000256" key="7">
    <source>
        <dbReference type="ARBA" id="ARBA00022882"/>
    </source>
</evidence>
<evidence type="ECO:0000256" key="12">
    <source>
        <dbReference type="ARBA" id="ARBA00023303"/>
    </source>
</evidence>
<evidence type="ECO:0000256" key="2">
    <source>
        <dbReference type="ARBA" id="ARBA00022448"/>
    </source>
</evidence>
<dbReference type="GO" id="GO:0098703">
    <property type="term" value="P:calcium ion import across plasma membrane"/>
    <property type="evidence" value="ECO:0007669"/>
    <property type="project" value="TreeGrafter"/>
</dbReference>
<name>A0A812HTL8_9DINO</name>
<evidence type="ECO:0000256" key="11">
    <source>
        <dbReference type="ARBA" id="ARBA00023180"/>
    </source>
</evidence>
<dbReference type="PANTHER" id="PTHR45628:SF7">
    <property type="entry name" value="VOLTAGE-DEPENDENT CALCIUM CHANNEL TYPE A SUBUNIT ALPHA-1"/>
    <property type="match status" value="1"/>
</dbReference>
<evidence type="ECO:0000256" key="4">
    <source>
        <dbReference type="ARBA" id="ARBA00022673"/>
    </source>
</evidence>
<keyword evidence="8 14" id="KW-1133">Transmembrane helix</keyword>
<comment type="caution">
    <text evidence="16">The sequence shown here is derived from an EMBL/GenBank/DDBJ whole genome shotgun (WGS) entry which is preliminary data.</text>
</comment>
<keyword evidence="12" id="KW-0407">Ion channel</keyword>
<feature type="domain" description="Ion transport" evidence="15">
    <location>
        <begin position="15"/>
        <end position="160"/>
    </location>
</feature>
<protein>
    <recommendedName>
        <fullName evidence="15">Ion transport domain-containing protein</fullName>
    </recommendedName>
</protein>
<keyword evidence="6" id="KW-0106">Calcium</keyword>
<feature type="non-terminal residue" evidence="16">
    <location>
        <position position="1"/>
    </location>
</feature>
<evidence type="ECO:0000256" key="9">
    <source>
        <dbReference type="ARBA" id="ARBA00023065"/>
    </source>
</evidence>
<evidence type="ECO:0000256" key="5">
    <source>
        <dbReference type="ARBA" id="ARBA00022692"/>
    </source>
</evidence>
<dbReference type="SUPFAM" id="SSF81324">
    <property type="entry name" value="Voltage-gated potassium channels"/>
    <property type="match status" value="1"/>
</dbReference>
<feature type="compositionally biased region" description="Basic and acidic residues" evidence="13">
    <location>
        <begin position="213"/>
        <end position="225"/>
    </location>
</feature>
<dbReference type="Gene3D" id="1.20.120.350">
    <property type="entry name" value="Voltage-gated potassium channels. Chain C"/>
    <property type="match status" value="1"/>
</dbReference>
<evidence type="ECO:0000313" key="16">
    <source>
        <dbReference type="EMBL" id="CAE6959928.1"/>
    </source>
</evidence>
<evidence type="ECO:0000256" key="8">
    <source>
        <dbReference type="ARBA" id="ARBA00022989"/>
    </source>
</evidence>
<dbReference type="Proteomes" id="UP000604046">
    <property type="component" value="Unassembled WGS sequence"/>
</dbReference>
<dbReference type="EMBL" id="CAJNDS010000110">
    <property type="protein sequence ID" value="CAE6959928.1"/>
    <property type="molecule type" value="Genomic_DNA"/>
</dbReference>
<evidence type="ECO:0000256" key="6">
    <source>
        <dbReference type="ARBA" id="ARBA00022837"/>
    </source>
</evidence>
<dbReference type="Pfam" id="PF00520">
    <property type="entry name" value="Ion_trans"/>
    <property type="match status" value="1"/>
</dbReference>
<organism evidence="16 17">
    <name type="scientific">Symbiodinium natans</name>
    <dbReference type="NCBI Taxonomy" id="878477"/>
    <lineage>
        <taxon>Eukaryota</taxon>
        <taxon>Sar</taxon>
        <taxon>Alveolata</taxon>
        <taxon>Dinophyceae</taxon>
        <taxon>Suessiales</taxon>
        <taxon>Symbiodiniaceae</taxon>
        <taxon>Symbiodinium</taxon>
    </lineage>
</organism>
<comment type="subcellular location">
    <subcellularLocation>
        <location evidence="1">Membrane</location>
        <topology evidence="1">Multi-pass membrane protein</topology>
    </subcellularLocation>
</comment>
<evidence type="ECO:0000256" key="3">
    <source>
        <dbReference type="ARBA" id="ARBA00022568"/>
    </source>
</evidence>
<sequence>ADALVQEHSAGLQLATEIAEHIFVVVFTVEIVLRTYVYSCRIYIPNSVEHLINLLDAVLVVITGIILAWVIPLIALIQGQPFGSGFLRTLSVFRAVRLLRIVRVINQIAMFREVWLLLQGLRDSLRTLFWTVLVIFIITYIFSIFGCWMIGSEIIYLWETTDDESRRQRIDAAVARCEAPIHPDFLVKKTHEAPATATADGVSEPPAKKQKKDRGMNKSKERRENVAAMKKAGWMKGLRLRRSSCVLVARLWRVESG</sequence>
<evidence type="ECO:0000256" key="1">
    <source>
        <dbReference type="ARBA" id="ARBA00004141"/>
    </source>
</evidence>
<dbReference type="InterPro" id="IPR005821">
    <property type="entry name" value="Ion_trans_dom"/>
</dbReference>
<evidence type="ECO:0000259" key="15">
    <source>
        <dbReference type="Pfam" id="PF00520"/>
    </source>
</evidence>
<evidence type="ECO:0000256" key="13">
    <source>
        <dbReference type="SAM" id="MobiDB-lite"/>
    </source>
</evidence>
<evidence type="ECO:0000256" key="10">
    <source>
        <dbReference type="ARBA" id="ARBA00023136"/>
    </source>
</evidence>
<keyword evidence="2" id="KW-0813">Transport</keyword>
<evidence type="ECO:0000313" key="17">
    <source>
        <dbReference type="Proteomes" id="UP000604046"/>
    </source>
</evidence>
<keyword evidence="9" id="KW-0406">Ion transport</keyword>
<dbReference type="InterPro" id="IPR050599">
    <property type="entry name" value="VDCC_alpha-1_subunit"/>
</dbReference>
<accession>A0A812HTL8</accession>
<proteinExistence type="predicted"/>
<dbReference type="GO" id="GO:0005891">
    <property type="term" value="C:voltage-gated calcium channel complex"/>
    <property type="evidence" value="ECO:0007669"/>
    <property type="project" value="TreeGrafter"/>
</dbReference>
<feature type="transmembrane region" description="Helical" evidence="14">
    <location>
        <begin position="130"/>
        <end position="158"/>
    </location>
</feature>
<dbReference type="InterPro" id="IPR027359">
    <property type="entry name" value="Volt_channel_dom_sf"/>
</dbReference>
<keyword evidence="17" id="KW-1185">Reference proteome</keyword>
<dbReference type="GO" id="GO:0008331">
    <property type="term" value="F:high voltage-gated calcium channel activity"/>
    <property type="evidence" value="ECO:0007669"/>
    <property type="project" value="TreeGrafter"/>
</dbReference>
<keyword evidence="7" id="KW-0851">Voltage-gated channel</keyword>
<keyword evidence="3" id="KW-0109">Calcium transport</keyword>